<feature type="transmembrane region" description="Helical" evidence="5">
    <location>
        <begin position="258"/>
        <end position="280"/>
    </location>
</feature>
<dbReference type="EMBL" id="GEFM01004727">
    <property type="protein sequence ID" value="JAP71069.1"/>
    <property type="molecule type" value="mRNA"/>
</dbReference>
<accession>A0A131XVJ6</accession>
<evidence type="ECO:0000313" key="6">
    <source>
        <dbReference type="EMBL" id="JAP71069.1"/>
    </source>
</evidence>
<dbReference type="GO" id="GO:0016020">
    <property type="term" value="C:membrane"/>
    <property type="evidence" value="ECO:0007669"/>
    <property type="project" value="UniProtKB-SubCell"/>
</dbReference>
<feature type="transmembrane region" description="Helical" evidence="5">
    <location>
        <begin position="191"/>
        <end position="217"/>
    </location>
</feature>
<dbReference type="SUPFAM" id="SSF103473">
    <property type="entry name" value="MFS general substrate transporter"/>
    <property type="match status" value="1"/>
</dbReference>
<evidence type="ECO:0000256" key="1">
    <source>
        <dbReference type="ARBA" id="ARBA00004141"/>
    </source>
</evidence>
<evidence type="ECO:0000256" key="2">
    <source>
        <dbReference type="ARBA" id="ARBA00022692"/>
    </source>
</evidence>
<feature type="transmembrane region" description="Helical" evidence="5">
    <location>
        <begin position="432"/>
        <end position="453"/>
    </location>
</feature>
<dbReference type="InterPro" id="IPR036259">
    <property type="entry name" value="MFS_trans_sf"/>
</dbReference>
<feature type="transmembrane region" description="Helical" evidence="5">
    <location>
        <begin position="373"/>
        <end position="396"/>
    </location>
</feature>
<reference evidence="6" key="1">
    <citation type="submission" date="2016-02" db="EMBL/GenBank/DDBJ databases">
        <title>RNAseq analyses of the midgut from blood- or serum-fed Ixodes ricinus ticks.</title>
        <authorList>
            <person name="Perner J."/>
            <person name="Provaznik J."/>
            <person name="Schrenkova J."/>
            <person name="Urbanova V."/>
            <person name="Ribeiro J.M."/>
            <person name="Kopacek P."/>
        </authorList>
    </citation>
    <scope>NUCLEOTIDE SEQUENCE</scope>
    <source>
        <tissue evidence="6">Gut</tissue>
    </source>
</reference>
<dbReference type="Gene3D" id="1.20.1250.20">
    <property type="entry name" value="MFS general substrate transporter like domains"/>
    <property type="match status" value="1"/>
</dbReference>
<dbReference type="PANTHER" id="PTHR23507">
    <property type="entry name" value="ZGC:174356"/>
    <property type="match status" value="1"/>
</dbReference>
<feature type="transmembrane region" description="Helical" evidence="5">
    <location>
        <begin position="338"/>
        <end position="361"/>
    </location>
</feature>
<dbReference type="AlphaFoldDB" id="A0A131XVJ6"/>
<feature type="transmembrane region" description="Helical" evidence="5">
    <location>
        <begin position="403"/>
        <end position="420"/>
    </location>
</feature>
<dbReference type="GO" id="GO:0022857">
    <property type="term" value="F:transmembrane transporter activity"/>
    <property type="evidence" value="ECO:0007669"/>
    <property type="project" value="TreeGrafter"/>
</dbReference>
<sequence length="541" mass="59749">MEGGLPDAATDLVDDYLERSWRRHLARYRRRFRRFFEPFGLRGTLQNVGTLGDGDSPEEDDRGRCRRCWDFAKTLRLEAFFFIYTLAYTIQYATAANLVELKACYQVLNKSREVCENLADQKREDVRNVASLYVMYQSLVGFLPGALVTLVVASWCDEAGRFKVPLCIALFGHMAKVAGELVTAVYVDAPLFYNLLCAIPEGLLGGLPAVLMASYTLTASGSSRKQRTVRFFTLQIAFVLALPTGQLISALVFLKSGFVPLMASSLGLFALSCAWASLLVRDVPAHPERAEDPQPSPDPSALRPQPVRSLRHLFSVRHLLGSVRTVVGRKLDVDRWRVPLLVLSVFLLVLNSQTSFMGYFYAKGKFSWTFSTYVIVTSAFSLASVLVLVPVLVCFVRWLPNQEYGLAVLGILGVGAKNILQASSGSAGSPLFFLGYGFGMLSNIAPACVRAHVSRLLPEVEYGRLFSVMAACEALAPLLGRVLFERLFGVSRGFFGGLSFVVGLLFLLLPLGTLLYFWRKRSNEYTVLAEDATLANQSVGA</sequence>
<feature type="transmembrane region" description="Helical" evidence="5">
    <location>
        <begin position="132"/>
        <end position="155"/>
    </location>
</feature>
<keyword evidence="4 5" id="KW-0472">Membrane</keyword>
<comment type="subcellular location">
    <subcellularLocation>
        <location evidence="1">Membrane</location>
        <topology evidence="1">Multi-pass membrane protein</topology>
    </subcellularLocation>
</comment>
<feature type="transmembrane region" description="Helical" evidence="5">
    <location>
        <begin position="465"/>
        <end position="484"/>
    </location>
</feature>
<evidence type="ECO:0000256" key="5">
    <source>
        <dbReference type="SAM" id="Phobius"/>
    </source>
</evidence>
<evidence type="ECO:0000256" key="4">
    <source>
        <dbReference type="ARBA" id="ARBA00023136"/>
    </source>
</evidence>
<name>A0A131XVJ6_IXORI</name>
<feature type="transmembrane region" description="Helical" evidence="5">
    <location>
        <begin position="229"/>
        <end position="252"/>
    </location>
</feature>
<proteinExistence type="evidence at transcript level"/>
<protein>
    <submittedName>
        <fullName evidence="6">Putative adenylate cyclase</fullName>
    </submittedName>
</protein>
<evidence type="ECO:0000256" key="3">
    <source>
        <dbReference type="ARBA" id="ARBA00022989"/>
    </source>
</evidence>
<feature type="transmembrane region" description="Helical" evidence="5">
    <location>
        <begin position="496"/>
        <end position="518"/>
    </location>
</feature>
<organism evidence="6">
    <name type="scientific">Ixodes ricinus</name>
    <name type="common">Common tick</name>
    <name type="synonym">Acarus ricinus</name>
    <dbReference type="NCBI Taxonomy" id="34613"/>
    <lineage>
        <taxon>Eukaryota</taxon>
        <taxon>Metazoa</taxon>
        <taxon>Ecdysozoa</taxon>
        <taxon>Arthropoda</taxon>
        <taxon>Chelicerata</taxon>
        <taxon>Arachnida</taxon>
        <taxon>Acari</taxon>
        <taxon>Parasitiformes</taxon>
        <taxon>Ixodida</taxon>
        <taxon>Ixodoidea</taxon>
        <taxon>Ixodidae</taxon>
        <taxon>Ixodinae</taxon>
        <taxon>Ixodes</taxon>
    </lineage>
</organism>
<keyword evidence="3 5" id="KW-1133">Transmembrane helix</keyword>
<keyword evidence="2 5" id="KW-0812">Transmembrane</keyword>
<dbReference type="PANTHER" id="PTHR23507:SF1">
    <property type="entry name" value="FI18259P1-RELATED"/>
    <property type="match status" value="1"/>
</dbReference>